<dbReference type="EMBL" id="UGQY01000006">
    <property type="protein sequence ID" value="SUA31577.1"/>
    <property type="molecule type" value="Genomic_DNA"/>
</dbReference>
<reference evidence="1 2" key="1">
    <citation type="submission" date="2018-06" db="EMBL/GenBank/DDBJ databases">
        <authorList>
            <consortium name="Pathogen Informatics"/>
            <person name="Doyle S."/>
        </authorList>
    </citation>
    <scope>NUCLEOTIDE SEQUENCE [LARGE SCALE GENOMIC DNA]</scope>
    <source>
        <strain evidence="1 2">NCTC1542</strain>
    </source>
</reference>
<dbReference type="AlphaFoldDB" id="A0A378WCR3"/>
<evidence type="ECO:0000313" key="2">
    <source>
        <dbReference type="Proteomes" id="UP000255389"/>
    </source>
</evidence>
<name>A0A378WCR3_MYCFO</name>
<gene>
    <name evidence="1" type="ORF">NCTC1542_06932</name>
</gene>
<protein>
    <submittedName>
        <fullName evidence="1">Uncharacterized protein</fullName>
    </submittedName>
</protein>
<dbReference type="Proteomes" id="UP000255389">
    <property type="component" value="Unassembled WGS sequence"/>
</dbReference>
<sequence>MALRADNTMTEGAAEPLRHVMFPDTFDYALVASAASTEPVSRSLIRESLFDIQDDLNRLPPSNDSMIVLHRELEPWSRFDETRLTHDPDLEFTVGIGNGDIGNERFRPIDPYTTPVATLLEAQRNLIQVLRTNPREGRVCIVSRPSPHWQSPPGAQAAVDAVAEHMRAATAGELEVLRRLATGPLLAEIDTLTDNELAHAVHGVYDSVPSVMVLARSHNRPGHHHVLTNSTLHFDVDDSTGTWLIRQVRLMKRSDRFGTLPGCWQPLLIPPSSESPNEPD</sequence>
<accession>A0A378WCR3</accession>
<proteinExistence type="predicted"/>
<organism evidence="1 2">
    <name type="scientific">Mycolicibacterium fortuitum</name>
    <name type="common">Mycobacterium fortuitum</name>
    <dbReference type="NCBI Taxonomy" id="1766"/>
    <lineage>
        <taxon>Bacteria</taxon>
        <taxon>Bacillati</taxon>
        <taxon>Actinomycetota</taxon>
        <taxon>Actinomycetes</taxon>
        <taxon>Mycobacteriales</taxon>
        <taxon>Mycobacteriaceae</taxon>
        <taxon>Mycolicibacterium</taxon>
    </lineage>
</organism>
<evidence type="ECO:0000313" key="1">
    <source>
        <dbReference type="EMBL" id="SUA31577.1"/>
    </source>
</evidence>